<dbReference type="EMBL" id="CAJVPY010029592">
    <property type="protein sequence ID" value="CAG8794356.1"/>
    <property type="molecule type" value="Genomic_DNA"/>
</dbReference>
<reference evidence="1" key="1">
    <citation type="submission" date="2021-06" db="EMBL/GenBank/DDBJ databases">
        <authorList>
            <person name="Kallberg Y."/>
            <person name="Tangrot J."/>
            <person name="Rosling A."/>
        </authorList>
    </citation>
    <scope>NUCLEOTIDE SEQUENCE</scope>
    <source>
        <strain evidence="1">MA453B</strain>
    </source>
</reference>
<keyword evidence="2" id="KW-1185">Reference proteome</keyword>
<comment type="caution">
    <text evidence="1">The sequence shown here is derived from an EMBL/GenBank/DDBJ whole genome shotgun (WGS) entry which is preliminary data.</text>
</comment>
<dbReference type="PANTHER" id="PTHR47326:SF1">
    <property type="entry name" value="HTH PSQ-TYPE DOMAIN-CONTAINING PROTEIN"/>
    <property type="match status" value="1"/>
</dbReference>
<gene>
    <name evidence="1" type="ORF">DERYTH_LOCUS22050</name>
</gene>
<protein>
    <submittedName>
        <fullName evidence="1">9720_t:CDS:1</fullName>
    </submittedName>
</protein>
<accession>A0A9N9P914</accession>
<dbReference type="OrthoDB" id="6770078at2759"/>
<dbReference type="Gene3D" id="3.30.420.10">
    <property type="entry name" value="Ribonuclease H-like superfamily/Ribonuclease H"/>
    <property type="match status" value="1"/>
</dbReference>
<organism evidence="1 2">
    <name type="scientific">Dentiscutata erythropus</name>
    <dbReference type="NCBI Taxonomy" id="1348616"/>
    <lineage>
        <taxon>Eukaryota</taxon>
        <taxon>Fungi</taxon>
        <taxon>Fungi incertae sedis</taxon>
        <taxon>Mucoromycota</taxon>
        <taxon>Glomeromycotina</taxon>
        <taxon>Glomeromycetes</taxon>
        <taxon>Diversisporales</taxon>
        <taxon>Gigasporaceae</taxon>
        <taxon>Dentiscutata</taxon>
    </lineage>
</organism>
<dbReference type="Proteomes" id="UP000789405">
    <property type="component" value="Unassembled WGS sequence"/>
</dbReference>
<dbReference type="PANTHER" id="PTHR47326">
    <property type="entry name" value="TRANSPOSABLE ELEMENT TC3 TRANSPOSASE-LIKE PROTEIN"/>
    <property type="match status" value="1"/>
</dbReference>
<name>A0A9N9P914_9GLOM</name>
<evidence type="ECO:0000313" key="1">
    <source>
        <dbReference type="EMBL" id="CAG8794356.1"/>
    </source>
</evidence>
<dbReference type="AlphaFoldDB" id="A0A9N9P914"/>
<evidence type="ECO:0000313" key="2">
    <source>
        <dbReference type="Proteomes" id="UP000789405"/>
    </source>
</evidence>
<dbReference type="GO" id="GO:0003676">
    <property type="term" value="F:nucleic acid binding"/>
    <property type="evidence" value="ECO:0007669"/>
    <property type="project" value="InterPro"/>
</dbReference>
<dbReference type="InterPro" id="IPR036397">
    <property type="entry name" value="RNaseH_sf"/>
</dbReference>
<feature type="non-terminal residue" evidence="1">
    <location>
        <position position="112"/>
    </location>
</feature>
<proteinExistence type="predicted"/>
<sequence length="112" mass="13311">KENKYIMRTDNTQYPQKINVWAGIINNFIISLFFIERNLNGPKYLEILQNLIIPELNNLFSRTEIIFQQDGAPAYFSKDGYLKTEVFKTPSNNIEELKQRIINEYLRTISKY</sequence>